<organism evidence="2 3">
    <name type="scientific">Segatella cerevisiae</name>
    <dbReference type="NCBI Taxonomy" id="2053716"/>
    <lineage>
        <taxon>Bacteria</taxon>
        <taxon>Pseudomonadati</taxon>
        <taxon>Bacteroidota</taxon>
        <taxon>Bacteroidia</taxon>
        <taxon>Bacteroidales</taxon>
        <taxon>Prevotellaceae</taxon>
        <taxon>Segatella</taxon>
    </lineage>
</organism>
<evidence type="ECO:0000313" key="2">
    <source>
        <dbReference type="EMBL" id="MCO6024984.1"/>
    </source>
</evidence>
<dbReference type="InterPro" id="IPR013216">
    <property type="entry name" value="Methyltransf_11"/>
</dbReference>
<dbReference type="RefSeq" id="WP_252760343.1">
    <property type="nucleotide sequence ID" value="NZ_JAMXLY010000009.1"/>
</dbReference>
<dbReference type="Pfam" id="PF08241">
    <property type="entry name" value="Methyltransf_11"/>
    <property type="match status" value="1"/>
</dbReference>
<dbReference type="EMBL" id="JAMXLY010000009">
    <property type="protein sequence ID" value="MCO6024984.1"/>
    <property type="molecule type" value="Genomic_DNA"/>
</dbReference>
<accession>A0ABT1BV66</accession>
<dbReference type="CDD" id="cd02440">
    <property type="entry name" value="AdoMet_MTases"/>
    <property type="match status" value="1"/>
</dbReference>
<evidence type="ECO:0000259" key="1">
    <source>
        <dbReference type="Pfam" id="PF08241"/>
    </source>
</evidence>
<dbReference type="Proteomes" id="UP001204015">
    <property type="component" value="Unassembled WGS sequence"/>
</dbReference>
<name>A0ABT1BV66_9BACT</name>
<comment type="caution">
    <text evidence="2">The sequence shown here is derived from an EMBL/GenBank/DDBJ whole genome shotgun (WGS) entry which is preliminary data.</text>
</comment>
<keyword evidence="2" id="KW-0489">Methyltransferase</keyword>
<sequence length="254" mass="28767">MNKEWNAEDYGKNFNFVPQYGRGVIDLIDAPKGSKVIDLGCGNGILTHQLKEQGFDVTGVDMSDSFLKVAQTNYPDIHFLKADITALNIPVKADVVFSNAVFHWVDRKDQPKLLQGIHRILKPGGQLVAEFGGYGNNDLIHAALAKVFAQHSLHYVMPFFFPSIAEYAQLLEQAGLRMVYAHLFDRPTLLIGEHGMEDWIRMFVQIPFRGIDKSESDEIISETSEALRDKLYKNGKWYADYVRLRFKALNVADS</sequence>
<protein>
    <submittedName>
        <fullName evidence="2">Methyltransferase domain-containing protein</fullName>
    </submittedName>
</protein>
<dbReference type="PANTHER" id="PTHR43861">
    <property type="entry name" value="TRANS-ACONITATE 2-METHYLTRANSFERASE-RELATED"/>
    <property type="match status" value="1"/>
</dbReference>
<evidence type="ECO:0000313" key="3">
    <source>
        <dbReference type="Proteomes" id="UP001204015"/>
    </source>
</evidence>
<dbReference type="SUPFAM" id="SSF53335">
    <property type="entry name" value="S-adenosyl-L-methionine-dependent methyltransferases"/>
    <property type="match status" value="1"/>
</dbReference>
<keyword evidence="2" id="KW-0808">Transferase</keyword>
<dbReference type="Gene3D" id="3.40.50.150">
    <property type="entry name" value="Vaccinia Virus protein VP39"/>
    <property type="match status" value="1"/>
</dbReference>
<dbReference type="GO" id="GO:0032259">
    <property type="term" value="P:methylation"/>
    <property type="evidence" value="ECO:0007669"/>
    <property type="project" value="UniProtKB-KW"/>
</dbReference>
<gene>
    <name evidence="2" type="ORF">NG821_03840</name>
</gene>
<dbReference type="InterPro" id="IPR029063">
    <property type="entry name" value="SAM-dependent_MTases_sf"/>
</dbReference>
<dbReference type="GO" id="GO:0008168">
    <property type="term" value="F:methyltransferase activity"/>
    <property type="evidence" value="ECO:0007669"/>
    <property type="project" value="UniProtKB-KW"/>
</dbReference>
<dbReference type="PANTHER" id="PTHR43861:SF1">
    <property type="entry name" value="TRANS-ACONITATE 2-METHYLTRANSFERASE"/>
    <property type="match status" value="1"/>
</dbReference>
<reference evidence="2 3" key="1">
    <citation type="submission" date="2022-06" db="EMBL/GenBank/DDBJ databases">
        <title>A taxonomic note on the genus Prevotella: Description of four novel genera and emended description of the genera Hallella and Xylanibacter.</title>
        <authorList>
            <person name="Hitch T.C.A."/>
        </authorList>
    </citation>
    <scope>NUCLEOTIDE SEQUENCE [LARGE SCALE GENOMIC DNA]</scope>
    <source>
        <strain evidence="2 3">DSM 100619</strain>
    </source>
</reference>
<proteinExistence type="predicted"/>
<feature type="domain" description="Methyltransferase type 11" evidence="1">
    <location>
        <begin position="38"/>
        <end position="128"/>
    </location>
</feature>
<keyword evidence="3" id="KW-1185">Reference proteome</keyword>